<comment type="caution">
    <text evidence="2">The sequence shown here is derived from an EMBL/GenBank/DDBJ whole genome shotgun (WGS) entry which is preliminary data.</text>
</comment>
<dbReference type="InterPro" id="IPR029063">
    <property type="entry name" value="SAM-dependent_MTases_sf"/>
</dbReference>
<dbReference type="EMBL" id="JBBKTW010000001">
    <property type="protein sequence ID" value="MEN2986751.1"/>
    <property type="molecule type" value="Genomic_DNA"/>
</dbReference>
<evidence type="ECO:0008006" key="4">
    <source>
        <dbReference type="Google" id="ProtNLM"/>
    </source>
</evidence>
<organism evidence="2 3">
    <name type="scientific">Tistrella arctica</name>
    <dbReference type="NCBI Taxonomy" id="3133430"/>
    <lineage>
        <taxon>Bacteria</taxon>
        <taxon>Pseudomonadati</taxon>
        <taxon>Pseudomonadota</taxon>
        <taxon>Alphaproteobacteria</taxon>
        <taxon>Geminicoccales</taxon>
        <taxon>Geminicoccaceae</taxon>
        <taxon>Tistrella</taxon>
    </lineage>
</organism>
<sequence length="282" mass="29795">MLPGLSLPAKSGPAGDTSSPSHPVSSVPIPAPWGDADASFFAGHLDRSDYARNLGESLRALIGGRARSLIDIGAGSGVLGLGLIARGGHWTAFEPNAHMRGRLAAVAAGRADLTLDIRADGWQALDAAPMADPADLVLCANIPGPIGAARALYARTRGRGRSLAWIVPAQAGPRSWCLSGFLPDDLHGEDTTPGHSLCLDELGPDQAPDLVHLVDWRFRARFADRAAARDHMIDRLARRHGRVSNDLAHRLDQHLDHALMPADDGGVIAEAPKVSAILLWHG</sequence>
<evidence type="ECO:0000313" key="2">
    <source>
        <dbReference type="EMBL" id="MEN2986751.1"/>
    </source>
</evidence>
<proteinExistence type="predicted"/>
<feature type="compositionally biased region" description="Low complexity" evidence="1">
    <location>
        <begin position="18"/>
        <end position="28"/>
    </location>
</feature>
<gene>
    <name evidence="2" type="ORF">WG926_00435</name>
</gene>
<dbReference type="Gene3D" id="3.40.50.150">
    <property type="entry name" value="Vaccinia Virus protein VP39"/>
    <property type="match status" value="1"/>
</dbReference>
<reference evidence="2 3" key="1">
    <citation type="submission" date="2024-03" db="EMBL/GenBank/DDBJ databases">
        <title>High-quality draft genome sequencing of Tistrella sp. BH-R2-4.</title>
        <authorList>
            <person name="Dong C."/>
        </authorList>
    </citation>
    <scope>NUCLEOTIDE SEQUENCE [LARGE SCALE GENOMIC DNA]</scope>
    <source>
        <strain evidence="2 3">BH-R2-4</strain>
    </source>
</reference>
<evidence type="ECO:0000256" key="1">
    <source>
        <dbReference type="SAM" id="MobiDB-lite"/>
    </source>
</evidence>
<dbReference type="SUPFAM" id="SSF53335">
    <property type="entry name" value="S-adenosyl-L-methionine-dependent methyltransferases"/>
    <property type="match status" value="1"/>
</dbReference>
<dbReference type="RefSeq" id="WP_345936557.1">
    <property type="nucleotide sequence ID" value="NZ_JBBKTW010000001.1"/>
</dbReference>
<protein>
    <recommendedName>
        <fullName evidence="4">Class I SAM-dependent methyltransferase</fullName>
    </recommendedName>
</protein>
<evidence type="ECO:0000313" key="3">
    <source>
        <dbReference type="Proteomes" id="UP001413721"/>
    </source>
</evidence>
<keyword evidence="3" id="KW-1185">Reference proteome</keyword>
<accession>A0ABU9YDF9</accession>
<name>A0ABU9YDF9_9PROT</name>
<feature type="region of interest" description="Disordered" evidence="1">
    <location>
        <begin position="1"/>
        <end position="29"/>
    </location>
</feature>
<dbReference type="Proteomes" id="UP001413721">
    <property type="component" value="Unassembled WGS sequence"/>
</dbReference>